<evidence type="ECO:0000256" key="1">
    <source>
        <dbReference type="SAM" id="MobiDB-lite"/>
    </source>
</evidence>
<comment type="caution">
    <text evidence="3">The sequence shown here is derived from an EMBL/GenBank/DDBJ whole genome shotgun (WGS) entry which is preliminary data.</text>
</comment>
<dbReference type="AlphaFoldDB" id="A0A812UC67"/>
<feature type="region of interest" description="Disordered" evidence="1">
    <location>
        <begin position="60"/>
        <end position="88"/>
    </location>
</feature>
<dbReference type="EMBL" id="CAJNDS010002712">
    <property type="protein sequence ID" value="CAE7570223.1"/>
    <property type="molecule type" value="Genomic_DNA"/>
</dbReference>
<protein>
    <submittedName>
        <fullName evidence="3">Uncharacterized protein</fullName>
    </submittedName>
</protein>
<evidence type="ECO:0000313" key="3">
    <source>
        <dbReference type="EMBL" id="CAE7570223.1"/>
    </source>
</evidence>
<feature type="transmembrane region" description="Helical" evidence="2">
    <location>
        <begin position="199"/>
        <end position="219"/>
    </location>
</feature>
<reference evidence="3" key="1">
    <citation type="submission" date="2021-02" db="EMBL/GenBank/DDBJ databases">
        <authorList>
            <person name="Dougan E. K."/>
            <person name="Rhodes N."/>
            <person name="Thang M."/>
            <person name="Chan C."/>
        </authorList>
    </citation>
    <scope>NUCLEOTIDE SEQUENCE</scope>
</reference>
<keyword evidence="2" id="KW-0812">Transmembrane</keyword>
<feature type="transmembrane region" description="Helical" evidence="2">
    <location>
        <begin position="168"/>
        <end position="193"/>
    </location>
</feature>
<sequence length="253" mass="27408">MPMEAMTLPEAMSEIEAVLTRLLAAHDVPVDNLSIKEYQTTKLHSCESYARVPSNISSSPAAALSSSCGEQRAPPNQSESLPSIEPLPGRLPAQQRSVSFVEEGAQNIVFSPHLDDTKSEASMVSPLFEMHNVWRRLGEEQVSKAARCASSLPSDTLDLSSENVSQQLGIASVWATGAMVSLFANATFLPLVAFQPPGISVDAIIVATALFWTLTFPVAMIRWMEMPSPRAALVGLQELLLTALLFIDSWPNE</sequence>
<keyword evidence="2" id="KW-1133">Transmembrane helix</keyword>
<keyword evidence="4" id="KW-1185">Reference proteome</keyword>
<gene>
    <name evidence="3" type="ORF">SNAT2548_LOCUS32444</name>
</gene>
<evidence type="ECO:0000256" key="2">
    <source>
        <dbReference type="SAM" id="Phobius"/>
    </source>
</evidence>
<evidence type="ECO:0000313" key="4">
    <source>
        <dbReference type="Proteomes" id="UP000604046"/>
    </source>
</evidence>
<keyword evidence="2" id="KW-0472">Membrane</keyword>
<organism evidence="3 4">
    <name type="scientific">Symbiodinium natans</name>
    <dbReference type="NCBI Taxonomy" id="878477"/>
    <lineage>
        <taxon>Eukaryota</taxon>
        <taxon>Sar</taxon>
        <taxon>Alveolata</taxon>
        <taxon>Dinophyceae</taxon>
        <taxon>Suessiales</taxon>
        <taxon>Symbiodiniaceae</taxon>
        <taxon>Symbiodinium</taxon>
    </lineage>
</organism>
<dbReference type="Proteomes" id="UP000604046">
    <property type="component" value="Unassembled WGS sequence"/>
</dbReference>
<accession>A0A812UC67</accession>
<proteinExistence type="predicted"/>
<name>A0A812UC67_9DINO</name>